<dbReference type="AlphaFoldDB" id="D6AV58"/>
<sequence>MSTTARSCGGTRRRRRCGTSSGCCGRRWRRTTGRPRRRWRGRRPRSTVSADRPGWCRVVAPLCGWAARLCCAYGGCGMTGWDIKPQGVQGQLKVVGVHAGELEKALNALLVDLGAAARAAGTVVPGGTEFGASMGPVAPGLERGPVAASVIAPPAMGPVASALGEYAKARKAQLKSMSERIQAAVLGAATATNEYVEGDLDTAKQAQNAAKSVRLDLLKELRGAK</sequence>
<evidence type="ECO:0000313" key="1">
    <source>
        <dbReference type="EMBL" id="EFE76353.2"/>
    </source>
</evidence>
<dbReference type="EMBL" id="DS999644">
    <property type="protein sequence ID" value="EFE76353.2"/>
    <property type="molecule type" value="Genomic_DNA"/>
</dbReference>
<evidence type="ECO:0000313" key="2">
    <source>
        <dbReference type="Proteomes" id="UP000003986"/>
    </source>
</evidence>
<dbReference type="InterPro" id="IPR045436">
    <property type="entry name" value="DUF6507"/>
</dbReference>
<proteinExistence type="predicted"/>
<protein>
    <submittedName>
        <fullName evidence="1">Predicted protein</fullName>
    </submittedName>
</protein>
<gene>
    <name evidence="1" type="ORF">SSGG_03720</name>
</gene>
<reference evidence="2" key="2">
    <citation type="submission" date="2008-12" db="EMBL/GenBank/DDBJ databases">
        <title>Annotation of Streptomyces roseosporus strain NRRL 15998.</title>
        <authorList>
            <consortium name="The Broad Institute Genome Sequencing Platform"/>
            <consortium name="Broad Institute Microbial Sequencing Center"/>
            <person name="Fischbach M."/>
            <person name="Ward D."/>
            <person name="Young S."/>
            <person name="Kodira C.D."/>
            <person name="Zeng Q."/>
            <person name="Koehrsen M."/>
            <person name="Godfrey P."/>
            <person name="Alvarado L."/>
            <person name="Berlin A.M."/>
            <person name="Borenstein D."/>
            <person name="Chen Z."/>
            <person name="Engels R."/>
            <person name="Freedman E."/>
            <person name="Gellesch M."/>
            <person name="Goldberg J."/>
            <person name="Griggs A."/>
            <person name="Gujja S."/>
            <person name="Heiman D.I."/>
            <person name="Hepburn T.A."/>
            <person name="Howarth C."/>
            <person name="Jen D."/>
            <person name="Larson L."/>
            <person name="Lewis B."/>
            <person name="Mehta T."/>
            <person name="Park D."/>
            <person name="Pearson M."/>
            <person name="Roberts A."/>
            <person name="Saif S."/>
            <person name="Shea T.D."/>
            <person name="Shenoy N."/>
            <person name="Sisk P."/>
            <person name="Stolte C."/>
            <person name="Sykes S.N."/>
            <person name="Walk T."/>
            <person name="White J."/>
            <person name="Yandava C."/>
            <person name="Straight P."/>
            <person name="Clardy J."/>
            <person name="Hung D."/>
            <person name="Kolter R."/>
            <person name="Mekalanos J."/>
            <person name="Walker S."/>
            <person name="Walsh C.T."/>
            <person name="Wieland B.L.C."/>
            <person name="Ilzarbe M."/>
            <person name="Galagan J."/>
            <person name="Nusbaum C."/>
            <person name="Birren B."/>
        </authorList>
    </citation>
    <scope>NUCLEOTIDE SEQUENCE [LARGE SCALE GENOMIC DNA]</scope>
    <source>
        <strain evidence="2">NRRL 15998</strain>
    </source>
</reference>
<dbReference type="Proteomes" id="UP000003986">
    <property type="component" value="Unassembled WGS sequence"/>
</dbReference>
<dbReference type="Pfam" id="PF20117">
    <property type="entry name" value="DUF6507"/>
    <property type="match status" value="1"/>
</dbReference>
<organism evidence="1 2">
    <name type="scientific">Streptomyces filamentosus NRRL 15998</name>
    <dbReference type="NCBI Taxonomy" id="457431"/>
    <lineage>
        <taxon>Bacteria</taxon>
        <taxon>Bacillati</taxon>
        <taxon>Actinomycetota</taxon>
        <taxon>Actinomycetes</taxon>
        <taxon>Kitasatosporales</taxon>
        <taxon>Streptomycetaceae</taxon>
        <taxon>Streptomyces</taxon>
    </lineage>
</organism>
<name>D6AV58_STRFL</name>
<reference evidence="2" key="1">
    <citation type="submission" date="2008-10" db="EMBL/GenBank/DDBJ databases">
        <authorList>
            <person name="Molnar K."/>
        </authorList>
    </citation>
    <scope>NUCLEOTIDE SEQUENCE [LARGE SCALE GENOMIC DNA]</scope>
    <source>
        <strain evidence="2">NRRL 15998</strain>
    </source>
</reference>
<accession>D6AV58</accession>